<dbReference type="RefSeq" id="WP_258788144.1">
    <property type="nucleotide sequence ID" value="NZ_JANUGQ010000011.1"/>
</dbReference>
<dbReference type="EMBL" id="JANUGQ010000011">
    <property type="protein sequence ID" value="MCS0636881.1"/>
    <property type="molecule type" value="Genomic_DNA"/>
</dbReference>
<gene>
    <name evidence="2" type="ORF">NX801_14680</name>
</gene>
<keyword evidence="1" id="KW-1133">Transmembrane helix</keyword>
<feature type="transmembrane region" description="Helical" evidence="1">
    <location>
        <begin position="40"/>
        <end position="59"/>
    </location>
</feature>
<dbReference type="Proteomes" id="UP001431313">
    <property type="component" value="Unassembled WGS sequence"/>
</dbReference>
<proteinExistence type="predicted"/>
<accession>A0ABT2CHJ0</accession>
<name>A0ABT2CHJ0_9ACTN</name>
<keyword evidence="1" id="KW-0472">Membrane</keyword>
<evidence type="ECO:0000256" key="1">
    <source>
        <dbReference type="SAM" id="Phobius"/>
    </source>
</evidence>
<evidence type="ECO:0000313" key="2">
    <source>
        <dbReference type="EMBL" id="MCS0636881.1"/>
    </source>
</evidence>
<keyword evidence="3" id="KW-1185">Reference proteome</keyword>
<sequence>MPESPQDVIAVVVEEVQNVREELGLTVADAVTETRNGVSAMAAGGACGLLAMLSAHTVLQDRLARVLPEPLAAGALSLVYAGGATALFRYGRTRFRRAREASRETVELSRETVERAVDELAHG</sequence>
<protein>
    <submittedName>
        <fullName evidence="2">Phage holin family protein</fullName>
    </submittedName>
</protein>
<dbReference type="Pfam" id="PF07332">
    <property type="entry name" value="Phage_holin_3_6"/>
    <property type="match status" value="1"/>
</dbReference>
<feature type="transmembrane region" description="Helical" evidence="1">
    <location>
        <begin position="71"/>
        <end position="90"/>
    </location>
</feature>
<comment type="caution">
    <text evidence="2">The sequence shown here is derived from an EMBL/GenBank/DDBJ whole genome shotgun (WGS) entry which is preliminary data.</text>
</comment>
<dbReference type="InterPro" id="IPR009937">
    <property type="entry name" value="Phage_holin_3_6"/>
</dbReference>
<organism evidence="2 3">
    <name type="scientific">Streptomyces pyxinae</name>
    <dbReference type="NCBI Taxonomy" id="2970734"/>
    <lineage>
        <taxon>Bacteria</taxon>
        <taxon>Bacillati</taxon>
        <taxon>Actinomycetota</taxon>
        <taxon>Actinomycetes</taxon>
        <taxon>Kitasatosporales</taxon>
        <taxon>Streptomycetaceae</taxon>
        <taxon>Streptomyces</taxon>
    </lineage>
</organism>
<keyword evidence="1" id="KW-0812">Transmembrane</keyword>
<evidence type="ECO:0000313" key="3">
    <source>
        <dbReference type="Proteomes" id="UP001431313"/>
    </source>
</evidence>
<reference evidence="2" key="1">
    <citation type="submission" date="2022-08" db="EMBL/GenBank/DDBJ databases">
        <authorList>
            <person name="Somphong A."/>
            <person name="Phongsopitanun W."/>
        </authorList>
    </citation>
    <scope>NUCLEOTIDE SEQUENCE</scope>
    <source>
        <strain evidence="2">LP05-1</strain>
    </source>
</reference>